<comment type="caution">
    <text evidence="2">The sequence shown here is derived from an EMBL/GenBank/DDBJ whole genome shotgun (WGS) entry which is preliminary data.</text>
</comment>
<reference evidence="2 3" key="1">
    <citation type="submission" date="2019-03" db="EMBL/GenBank/DDBJ databases">
        <title>Single cell metagenomics reveals metabolic interactions within the superorganism composed of flagellate Streblomastix strix and complex community of Bacteroidetes bacteria on its surface.</title>
        <authorList>
            <person name="Treitli S.C."/>
            <person name="Kolisko M."/>
            <person name="Husnik F."/>
            <person name="Keeling P."/>
            <person name="Hampl V."/>
        </authorList>
    </citation>
    <scope>NUCLEOTIDE SEQUENCE [LARGE SCALE GENOMIC DNA]</scope>
    <source>
        <strain evidence="2">ST1C</strain>
    </source>
</reference>
<gene>
    <name evidence="2" type="ORF">EZS28_045638</name>
</gene>
<proteinExistence type="predicted"/>
<protein>
    <submittedName>
        <fullName evidence="2">Uncharacterized protein</fullName>
    </submittedName>
</protein>
<accession>A0A5J4TKF3</accession>
<dbReference type="EMBL" id="SNRW01029292">
    <property type="protein sequence ID" value="KAA6358834.1"/>
    <property type="molecule type" value="Genomic_DNA"/>
</dbReference>
<sequence>MRSTTNGAKSNYVSINHYQYQIGESSGDGIENERQGSKTSTRQCGRLQSGPVADVGRDLLMRYMKMRGFSEERVNLLFNGQRFSTVK</sequence>
<dbReference type="AlphaFoldDB" id="A0A5J4TKF3"/>
<organism evidence="2 3">
    <name type="scientific">Streblomastix strix</name>
    <dbReference type="NCBI Taxonomy" id="222440"/>
    <lineage>
        <taxon>Eukaryota</taxon>
        <taxon>Metamonada</taxon>
        <taxon>Preaxostyla</taxon>
        <taxon>Oxymonadida</taxon>
        <taxon>Streblomastigidae</taxon>
        <taxon>Streblomastix</taxon>
    </lineage>
</organism>
<evidence type="ECO:0000313" key="2">
    <source>
        <dbReference type="EMBL" id="KAA6358834.1"/>
    </source>
</evidence>
<evidence type="ECO:0000256" key="1">
    <source>
        <dbReference type="SAM" id="MobiDB-lite"/>
    </source>
</evidence>
<evidence type="ECO:0000313" key="3">
    <source>
        <dbReference type="Proteomes" id="UP000324800"/>
    </source>
</evidence>
<name>A0A5J4TKF3_9EUKA</name>
<dbReference type="Proteomes" id="UP000324800">
    <property type="component" value="Unassembled WGS sequence"/>
</dbReference>
<feature type="region of interest" description="Disordered" evidence="1">
    <location>
        <begin position="24"/>
        <end position="50"/>
    </location>
</feature>